<dbReference type="InterPro" id="IPR039422">
    <property type="entry name" value="MarR/SlyA-like"/>
</dbReference>
<dbReference type="HOGENOM" id="CLU_083287_4_2_11"/>
<name>D3FER7_CONWI</name>
<dbReference type="PANTHER" id="PTHR33164:SF43">
    <property type="entry name" value="HTH-TYPE TRANSCRIPTIONAL REPRESSOR YETL"/>
    <property type="match status" value="1"/>
</dbReference>
<feature type="domain" description="HTH marR-type" evidence="1">
    <location>
        <begin position="18"/>
        <end position="150"/>
    </location>
</feature>
<evidence type="ECO:0000313" key="3">
    <source>
        <dbReference type="Proteomes" id="UP000008229"/>
    </source>
</evidence>
<proteinExistence type="predicted"/>
<dbReference type="EMBL" id="CP001854">
    <property type="protein sequence ID" value="ADB49741.1"/>
    <property type="molecule type" value="Genomic_DNA"/>
</dbReference>
<dbReference type="PROSITE" id="PS50995">
    <property type="entry name" value="HTH_MARR_2"/>
    <property type="match status" value="1"/>
</dbReference>
<dbReference type="PANTHER" id="PTHR33164">
    <property type="entry name" value="TRANSCRIPTIONAL REGULATOR, MARR FAMILY"/>
    <property type="match status" value="1"/>
</dbReference>
<dbReference type="RefSeq" id="WP_012932792.1">
    <property type="nucleotide sequence ID" value="NC_013739.1"/>
</dbReference>
<protein>
    <submittedName>
        <fullName evidence="2">Transcriptional regulator, MarR family</fullName>
    </submittedName>
</protein>
<dbReference type="InterPro" id="IPR036390">
    <property type="entry name" value="WH_DNA-bd_sf"/>
</dbReference>
<reference evidence="3" key="2">
    <citation type="submission" date="2010-01" db="EMBL/GenBank/DDBJ databases">
        <title>The complete genome of Conexibacter woesei DSM 14684.</title>
        <authorList>
            <consortium name="US DOE Joint Genome Institute (JGI-PGF)"/>
            <person name="Lucas S."/>
            <person name="Copeland A."/>
            <person name="Lapidus A."/>
            <person name="Glavina del Rio T."/>
            <person name="Dalin E."/>
            <person name="Tice H."/>
            <person name="Bruce D."/>
            <person name="Goodwin L."/>
            <person name="Pitluck S."/>
            <person name="Kyrpides N."/>
            <person name="Mavromatis K."/>
            <person name="Ivanova N."/>
            <person name="Mikhailova N."/>
            <person name="Chertkov O."/>
            <person name="Brettin T."/>
            <person name="Detter J.C."/>
            <person name="Han C."/>
            <person name="Larimer F."/>
            <person name="Land M."/>
            <person name="Hauser L."/>
            <person name="Markowitz V."/>
            <person name="Cheng J.-F."/>
            <person name="Hugenholtz P."/>
            <person name="Woyke T."/>
            <person name="Wu D."/>
            <person name="Pukall R."/>
            <person name="Steenblock K."/>
            <person name="Schneider S."/>
            <person name="Klenk H.-P."/>
            <person name="Eisen J.A."/>
        </authorList>
    </citation>
    <scope>NUCLEOTIDE SEQUENCE [LARGE SCALE GENOMIC DNA]</scope>
    <source>
        <strain evidence="3">DSM 14684 / CIP 108061 / JCM 11494 / NBRC 100937 / ID131577</strain>
    </source>
</reference>
<evidence type="ECO:0000313" key="2">
    <source>
        <dbReference type="EMBL" id="ADB49741.1"/>
    </source>
</evidence>
<dbReference type="eggNOG" id="COG1846">
    <property type="taxonomic scope" value="Bacteria"/>
</dbReference>
<organism evidence="2 3">
    <name type="scientific">Conexibacter woesei (strain DSM 14684 / CCUG 47730 / CIP 108061 / JCM 11494 / NBRC 100937 / ID131577)</name>
    <dbReference type="NCBI Taxonomy" id="469383"/>
    <lineage>
        <taxon>Bacteria</taxon>
        <taxon>Bacillati</taxon>
        <taxon>Actinomycetota</taxon>
        <taxon>Thermoleophilia</taxon>
        <taxon>Solirubrobacterales</taxon>
        <taxon>Conexibacteraceae</taxon>
        <taxon>Conexibacter</taxon>
    </lineage>
</organism>
<dbReference type="SMART" id="SM00347">
    <property type="entry name" value="HTH_MARR"/>
    <property type="match status" value="1"/>
</dbReference>
<dbReference type="KEGG" id="cwo:Cwoe_1312"/>
<dbReference type="InterPro" id="IPR000835">
    <property type="entry name" value="HTH_MarR-typ"/>
</dbReference>
<gene>
    <name evidence="2" type="ordered locus">Cwoe_1312</name>
</gene>
<reference evidence="2 3" key="1">
    <citation type="journal article" date="2010" name="Stand. Genomic Sci.">
        <title>Complete genome sequence of Conexibacter woesei type strain (ID131577).</title>
        <authorList>
            <person name="Pukall R."/>
            <person name="Lapidus A."/>
            <person name="Glavina Del Rio T."/>
            <person name="Copeland A."/>
            <person name="Tice H."/>
            <person name="Cheng J.-F."/>
            <person name="Lucas S."/>
            <person name="Chen F."/>
            <person name="Nolan M."/>
            <person name="Bruce D."/>
            <person name="Goodwin L."/>
            <person name="Pitluck S."/>
            <person name="Mavromatis K."/>
            <person name="Ivanova N."/>
            <person name="Ovchinnikova G."/>
            <person name="Pati A."/>
            <person name="Chen A."/>
            <person name="Palaniappan K."/>
            <person name="Land M."/>
            <person name="Hauser L."/>
            <person name="Chang Y.-J."/>
            <person name="Jeffries C.D."/>
            <person name="Chain P."/>
            <person name="Meincke L."/>
            <person name="Sims D."/>
            <person name="Brettin T."/>
            <person name="Detter J.C."/>
            <person name="Rohde M."/>
            <person name="Goeker M."/>
            <person name="Bristow J."/>
            <person name="Eisen J.A."/>
            <person name="Markowitz V."/>
            <person name="Kyrpides N.C."/>
            <person name="Klenk H.-P."/>
            <person name="Hugenholtz P."/>
        </authorList>
    </citation>
    <scope>NUCLEOTIDE SEQUENCE [LARGE SCALE GENOMIC DNA]</scope>
    <source>
        <strain evidence="3">DSM 14684 / CIP 108061 / JCM 11494 / NBRC 100937 / ID131577</strain>
    </source>
</reference>
<dbReference type="AlphaFoldDB" id="D3FER7"/>
<sequence length="164" mass="17644">MAFATSESPSARVASPLRGLASYRLIKLGKLVDIAVDRALSSLGVKSRHFHVLAVIAEGASLSQQEMSRMLDIDPNVMVGLIDDLEEAGLAERTRNPADRRRHVVVITRKGSELLRDGLERGAAFEDELLAALDPDERAALEAASAKLLDALLPTPVSNPRPEG</sequence>
<accession>D3FER7</accession>
<dbReference type="GO" id="GO:0003700">
    <property type="term" value="F:DNA-binding transcription factor activity"/>
    <property type="evidence" value="ECO:0007669"/>
    <property type="project" value="InterPro"/>
</dbReference>
<dbReference type="InterPro" id="IPR036388">
    <property type="entry name" value="WH-like_DNA-bd_sf"/>
</dbReference>
<dbReference type="Proteomes" id="UP000008229">
    <property type="component" value="Chromosome"/>
</dbReference>
<dbReference type="PRINTS" id="PR00598">
    <property type="entry name" value="HTHMARR"/>
</dbReference>
<dbReference type="OrthoDB" id="4463574at2"/>
<dbReference type="Pfam" id="PF12802">
    <property type="entry name" value="MarR_2"/>
    <property type="match status" value="1"/>
</dbReference>
<dbReference type="Gene3D" id="1.10.10.10">
    <property type="entry name" value="Winged helix-like DNA-binding domain superfamily/Winged helix DNA-binding domain"/>
    <property type="match status" value="1"/>
</dbReference>
<dbReference type="GO" id="GO:0006950">
    <property type="term" value="P:response to stress"/>
    <property type="evidence" value="ECO:0007669"/>
    <property type="project" value="TreeGrafter"/>
</dbReference>
<dbReference type="SUPFAM" id="SSF46785">
    <property type="entry name" value="Winged helix' DNA-binding domain"/>
    <property type="match status" value="1"/>
</dbReference>
<evidence type="ECO:0000259" key="1">
    <source>
        <dbReference type="PROSITE" id="PS50995"/>
    </source>
</evidence>
<keyword evidence="3" id="KW-1185">Reference proteome</keyword>